<dbReference type="SUPFAM" id="SSF82171">
    <property type="entry name" value="DPP6 N-terminal domain-like"/>
    <property type="match status" value="1"/>
</dbReference>
<dbReference type="PANTHER" id="PTHR42776">
    <property type="entry name" value="SERINE PEPTIDASE S9 FAMILY MEMBER"/>
    <property type="match status" value="1"/>
</dbReference>
<evidence type="ECO:0000259" key="2">
    <source>
        <dbReference type="Pfam" id="PF00326"/>
    </source>
</evidence>
<dbReference type="SUPFAM" id="SSF53474">
    <property type="entry name" value="alpha/beta-Hydrolases"/>
    <property type="match status" value="1"/>
</dbReference>
<evidence type="ECO:0000313" key="4">
    <source>
        <dbReference type="Proteomes" id="UP000234384"/>
    </source>
</evidence>
<dbReference type="OrthoDB" id="108903at2"/>
<dbReference type="Gene3D" id="3.40.50.1820">
    <property type="entry name" value="alpha/beta hydrolase"/>
    <property type="match status" value="1"/>
</dbReference>
<dbReference type="GO" id="GO:0004252">
    <property type="term" value="F:serine-type endopeptidase activity"/>
    <property type="evidence" value="ECO:0007669"/>
    <property type="project" value="TreeGrafter"/>
</dbReference>
<dbReference type="InterPro" id="IPR001375">
    <property type="entry name" value="Peptidase_S9_cat"/>
</dbReference>
<gene>
    <name evidence="3" type="ORF">CYJ57_04505</name>
</gene>
<accession>A0A2I1K0H7</accession>
<dbReference type="Proteomes" id="UP000234384">
    <property type="component" value="Unassembled WGS sequence"/>
</dbReference>
<name>A0A2I1K0H7_9LACT</name>
<dbReference type="InterPro" id="IPR029058">
    <property type="entry name" value="AB_hydrolase_fold"/>
</dbReference>
<keyword evidence="1" id="KW-0378">Hydrolase</keyword>
<dbReference type="Pfam" id="PF00326">
    <property type="entry name" value="Peptidase_S9"/>
    <property type="match status" value="1"/>
</dbReference>
<sequence>MKLVDIQALEQLKSVSNPIQVGKLIFFIETELQMDSNHYVQTIKSYHTETEEVKVWSPGGTVNQHLTLSTDQRYLFFISNHTEDKKAQLFRMSLEGGAAEQLTKVPKGISHYLQANDHSIYYQWSEATQDKEGAEQAEKSEKPEAVIVEDLTYKADGAGYLEYDKAYYLSNLDLNSLKSEQIMERSKPFKVNFVARDENYLLWSESRSYHDEWQLGENLYRHNLSNGEDTLIAIPPKKGSISFVSANPSQTDLLMIANTFDYAFVTLPVLYRYEVATGQLTAINPEFDDYIGDIIVADFQQNKEEFPIEWLDDEAFLFIVTAQGRTDLYRGDIAGNYHCLLDQPLHLTGGNICPGSKEISVTYSSVSLPSALGKFDIEERTLTLVYDPNATTEYHYQAAEEINYTDSTGQPIYGWYLPPVEESSANEKSHPAILYIHGGPQVCYGETFFHEMQYFAAQGYGVMMLNPRGSNGYGQAHVASILGDYGNVDYQDLMTGLDYVLEQHPEIDQSHLYVAGGSYGGFMTNWIVGHTDRFRAACTQRCISNWISFYGTSDIGAFFVECQLERDLSDSEGLWNLSPLKYAHQSKTPLLILHGREDYRCPLEQAQQMYIAMKKKGIDTKMIEFPSSSHGLSRNGLPNLRVARIQAIKDWFKKHS</sequence>
<dbReference type="InterPro" id="IPR015943">
    <property type="entry name" value="WD40/YVTN_repeat-like_dom_sf"/>
</dbReference>
<proteinExistence type="predicted"/>
<dbReference type="PANTHER" id="PTHR42776:SF27">
    <property type="entry name" value="DIPEPTIDYL PEPTIDASE FAMILY MEMBER 6"/>
    <property type="match status" value="1"/>
</dbReference>
<protein>
    <submittedName>
        <fullName evidence="3">S9 family peptidase</fullName>
    </submittedName>
</protein>
<organism evidence="3 4">
    <name type="scientific">Falseniella ignava</name>
    <dbReference type="NCBI Taxonomy" id="137730"/>
    <lineage>
        <taxon>Bacteria</taxon>
        <taxon>Bacillati</taxon>
        <taxon>Bacillota</taxon>
        <taxon>Bacilli</taxon>
        <taxon>Lactobacillales</taxon>
        <taxon>Aerococcaceae</taxon>
        <taxon>Falseniella</taxon>
    </lineage>
</organism>
<dbReference type="Gene3D" id="2.130.10.10">
    <property type="entry name" value="YVTN repeat-like/Quinoprotein amine dehydrogenase"/>
    <property type="match status" value="1"/>
</dbReference>
<dbReference type="RefSeq" id="WP_101954248.1">
    <property type="nucleotide sequence ID" value="NZ_PKHE01000009.1"/>
</dbReference>
<evidence type="ECO:0000256" key="1">
    <source>
        <dbReference type="ARBA" id="ARBA00022801"/>
    </source>
</evidence>
<dbReference type="EMBL" id="PKHE01000009">
    <property type="protein sequence ID" value="PKY89107.1"/>
    <property type="molecule type" value="Genomic_DNA"/>
</dbReference>
<dbReference type="GO" id="GO:0006508">
    <property type="term" value="P:proteolysis"/>
    <property type="evidence" value="ECO:0007669"/>
    <property type="project" value="InterPro"/>
</dbReference>
<reference evidence="3 4" key="1">
    <citation type="submission" date="2017-12" db="EMBL/GenBank/DDBJ databases">
        <title>Phylogenetic diversity of female urinary microbiome.</title>
        <authorList>
            <person name="Thomas-White K."/>
            <person name="Wolfe A.J."/>
        </authorList>
    </citation>
    <scope>NUCLEOTIDE SEQUENCE [LARGE SCALE GENOMIC DNA]</scope>
    <source>
        <strain evidence="3 4">UMB0898</strain>
    </source>
</reference>
<dbReference type="AlphaFoldDB" id="A0A2I1K0H7"/>
<evidence type="ECO:0000313" key="3">
    <source>
        <dbReference type="EMBL" id="PKY89107.1"/>
    </source>
</evidence>
<feature type="domain" description="Peptidase S9 prolyl oligopeptidase catalytic" evidence="2">
    <location>
        <begin position="447"/>
        <end position="655"/>
    </location>
</feature>
<comment type="caution">
    <text evidence="3">The sequence shown here is derived from an EMBL/GenBank/DDBJ whole genome shotgun (WGS) entry which is preliminary data.</text>
</comment>